<dbReference type="GO" id="GO:0042565">
    <property type="term" value="C:RNA nuclear export complex"/>
    <property type="evidence" value="ECO:0007669"/>
    <property type="project" value="TreeGrafter"/>
</dbReference>
<dbReference type="PANTHER" id="PTHR11223">
    <property type="entry name" value="EXPORTIN 1/5"/>
    <property type="match status" value="1"/>
</dbReference>
<dbReference type="Gene3D" id="1.25.10.10">
    <property type="entry name" value="Leucine-rich Repeat Variant"/>
    <property type="match status" value="1"/>
</dbReference>
<dbReference type="GO" id="GO:0005737">
    <property type="term" value="C:cytoplasm"/>
    <property type="evidence" value="ECO:0007669"/>
    <property type="project" value="TreeGrafter"/>
</dbReference>
<organism evidence="2 3">
    <name type="scientific">Aquarana catesbeiana</name>
    <name type="common">American bullfrog</name>
    <name type="synonym">Rana catesbeiana</name>
    <dbReference type="NCBI Taxonomy" id="8400"/>
    <lineage>
        <taxon>Eukaryota</taxon>
        <taxon>Metazoa</taxon>
        <taxon>Chordata</taxon>
        <taxon>Craniata</taxon>
        <taxon>Vertebrata</taxon>
        <taxon>Euteleostomi</taxon>
        <taxon>Amphibia</taxon>
        <taxon>Batrachia</taxon>
        <taxon>Anura</taxon>
        <taxon>Neobatrachia</taxon>
        <taxon>Ranoidea</taxon>
        <taxon>Ranidae</taxon>
        <taxon>Aquarana</taxon>
    </lineage>
</organism>
<dbReference type="Pfam" id="PF19273">
    <property type="entry name" value="Exportin-5"/>
    <property type="match status" value="1"/>
</dbReference>
<dbReference type="InterPro" id="IPR011989">
    <property type="entry name" value="ARM-like"/>
</dbReference>
<proteinExistence type="predicted"/>
<gene>
    <name evidence="2" type="ORF">AB205_0126630</name>
</gene>
<feature type="non-terminal residue" evidence="2">
    <location>
        <position position="1"/>
    </location>
</feature>
<dbReference type="OrthoDB" id="2215036at2759"/>
<protein>
    <recommendedName>
        <fullName evidence="1">Exportin-5 C-terminal domain-containing protein</fullName>
    </recommendedName>
</protein>
<dbReference type="GO" id="GO:0005049">
    <property type="term" value="F:nuclear export signal receptor activity"/>
    <property type="evidence" value="ECO:0007669"/>
    <property type="project" value="InterPro"/>
</dbReference>
<dbReference type="GO" id="GO:0003723">
    <property type="term" value="F:RNA binding"/>
    <property type="evidence" value="ECO:0007669"/>
    <property type="project" value="TreeGrafter"/>
</dbReference>
<dbReference type="PANTHER" id="PTHR11223:SF3">
    <property type="entry name" value="EXPORTIN-5"/>
    <property type="match status" value="1"/>
</dbReference>
<sequence>PKVSLTSDQPQSLTLYTLLLLRTFNNLYLPEVVQKMGESYAKCLDMMEMDKKFILGLIQPVMDTGDVPVYRSAEERMQGFFRSIYESCCQVMGKLGQAMLQDFYSIPDLATRLLNSAFCNLSNVPDYRLRAMLYILQHPKALSFRWAPPSWM</sequence>
<dbReference type="GO" id="GO:0005634">
    <property type="term" value="C:nucleus"/>
    <property type="evidence" value="ECO:0007669"/>
    <property type="project" value="TreeGrafter"/>
</dbReference>
<dbReference type="EMBL" id="KV934332">
    <property type="protein sequence ID" value="PIO29772.1"/>
    <property type="molecule type" value="Genomic_DNA"/>
</dbReference>
<dbReference type="GO" id="GO:0006405">
    <property type="term" value="P:RNA export from nucleus"/>
    <property type="evidence" value="ECO:0007669"/>
    <property type="project" value="TreeGrafter"/>
</dbReference>
<reference evidence="3" key="1">
    <citation type="journal article" date="2017" name="Nat. Commun.">
        <title>The North American bullfrog draft genome provides insight into hormonal regulation of long noncoding RNA.</title>
        <authorList>
            <person name="Hammond S.A."/>
            <person name="Warren R.L."/>
            <person name="Vandervalk B.P."/>
            <person name="Kucuk E."/>
            <person name="Khan H."/>
            <person name="Gibb E.A."/>
            <person name="Pandoh P."/>
            <person name="Kirk H."/>
            <person name="Zhao Y."/>
            <person name="Jones M."/>
            <person name="Mungall A.J."/>
            <person name="Coope R."/>
            <person name="Pleasance S."/>
            <person name="Moore R.A."/>
            <person name="Holt R.A."/>
            <person name="Round J.M."/>
            <person name="Ohora S."/>
            <person name="Walle B.V."/>
            <person name="Veldhoen N."/>
            <person name="Helbing C.C."/>
            <person name="Birol I."/>
        </authorList>
    </citation>
    <scope>NUCLEOTIDE SEQUENCE [LARGE SCALE GENOMIC DNA]</scope>
</reference>
<evidence type="ECO:0000259" key="1">
    <source>
        <dbReference type="Pfam" id="PF19273"/>
    </source>
</evidence>
<keyword evidence="3" id="KW-1185">Reference proteome</keyword>
<dbReference type="InterPro" id="IPR045065">
    <property type="entry name" value="XPO1/5"/>
</dbReference>
<dbReference type="InterPro" id="IPR045478">
    <property type="entry name" value="Exportin-5_C"/>
</dbReference>
<evidence type="ECO:0000313" key="3">
    <source>
        <dbReference type="Proteomes" id="UP000228934"/>
    </source>
</evidence>
<dbReference type="Proteomes" id="UP000228934">
    <property type="component" value="Unassembled WGS sequence"/>
</dbReference>
<name>A0A2G9RPE1_AQUCT</name>
<dbReference type="AlphaFoldDB" id="A0A2G9RPE1"/>
<dbReference type="GO" id="GO:0006611">
    <property type="term" value="P:protein export from nucleus"/>
    <property type="evidence" value="ECO:0007669"/>
    <property type="project" value="InterPro"/>
</dbReference>
<feature type="domain" description="Exportin-5 C-terminal" evidence="1">
    <location>
        <begin position="18"/>
        <end position="135"/>
    </location>
</feature>
<accession>A0A2G9RPE1</accession>
<evidence type="ECO:0000313" key="2">
    <source>
        <dbReference type="EMBL" id="PIO29772.1"/>
    </source>
</evidence>